<accession>K6WXV8</accession>
<dbReference type="AlphaFoldDB" id="K6WXV8"/>
<dbReference type="Proteomes" id="UP000008366">
    <property type="component" value="Unassembled WGS sequence"/>
</dbReference>
<evidence type="ECO:0000259" key="3">
    <source>
        <dbReference type="PROSITE" id="PS50110"/>
    </source>
</evidence>
<evidence type="ECO:0000256" key="2">
    <source>
        <dbReference type="SAM" id="MobiDB-lite"/>
    </source>
</evidence>
<feature type="domain" description="Response regulatory" evidence="3">
    <location>
        <begin position="24"/>
        <end position="143"/>
    </location>
</feature>
<dbReference type="eggNOG" id="COG0784">
    <property type="taxonomic scope" value="Bacteria"/>
</dbReference>
<dbReference type="SMART" id="SM00448">
    <property type="entry name" value="REC"/>
    <property type="match status" value="1"/>
</dbReference>
<proteinExistence type="predicted"/>
<dbReference type="GO" id="GO:0000160">
    <property type="term" value="P:phosphorelay signal transduction system"/>
    <property type="evidence" value="ECO:0007669"/>
    <property type="project" value="InterPro"/>
</dbReference>
<evidence type="ECO:0000256" key="1">
    <source>
        <dbReference type="PROSITE-ProRule" id="PRU00169"/>
    </source>
</evidence>
<reference evidence="4 5" key="1">
    <citation type="submission" date="2012-08" db="EMBL/GenBank/DDBJ databases">
        <title>Whole genome shotgun sequence of Kineosphaera limosa NBRC 100340.</title>
        <authorList>
            <person name="Yoshida I."/>
            <person name="Isaki S."/>
            <person name="Hosoyama A."/>
            <person name="Tsuchikane K."/>
            <person name="Katsumata H."/>
            <person name="Ando Y."/>
            <person name="Ohji S."/>
            <person name="Hamada M."/>
            <person name="Tamura T."/>
            <person name="Yamazoe A."/>
            <person name="Yamazaki S."/>
            <person name="Fujita N."/>
        </authorList>
    </citation>
    <scope>NUCLEOTIDE SEQUENCE [LARGE SCALE GENOMIC DNA]</scope>
    <source>
        <strain evidence="4 5">NBRC 100340</strain>
    </source>
</reference>
<feature type="compositionally biased region" description="Basic and acidic residues" evidence="2">
    <location>
        <begin position="1"/>
        <end position="16"/>
    </location>
</feature>
<dbReference type="PROSITE" id="PS50110">
    <property type="entry name" value="RESPONSE_REGULATORY"/>
    <property type="match status" value="1"/>
</dbReference>
<comment type="caution">
    <text evidence="4">The sequence shown here is derived from an EMBL/GenBank/DDBJ whole genome shotgun (WGS) entry which is preliminary data.</text>
</comment>
<dbReference type="RefSeq" id="WP_006593459.1">
    <property type="nucleotide sequence ID" value="NZ_BAHD01000052.1"/>
</dbReference>
<evidence type="ECO:0000313" key="4">
    <source>
        <dbReference type="EMBL" id="GAB96927.1"/>
    </source>
</evidence>
<keyword evidence="1" id="KW-0597">Phosphoprotein</keyword>
<feature type="modified residue" description="4-aspartylphosphate" evidence="1">
    <location>
        <position position="79"/>
    </location>
</feature>
<dbReference type="InterPro" id="IPR011006">
    <property type="entry name" value="CheY-like_superfamily"/>
</dbReference>
<protein>
    <submittedName>
        <fullName evidence="4">Putative response regulator</fullName>
    </submittedName>
</protein>
<gene>
    <name evidence="4" type="ORF">KILIM_052_00250</name>
</gene>
<organism evidence="4 5">
    <name type="scientific">Kineosphaera limosa NBRC 100340</name>
    <dbReference type="NCBI Taxonomy" id="1184609"/>
    <lineage>
        <taxon>Bacteria</taxon>
        <taxon>Bacillati</taxon>
        <taxon>Actinomycetota</taxon>
        <taxon>Actinomycetes</taxon>
        <taxon>Micrococcales</taxon>
        <taxon>Dermatophilaceae</taxon>
        <taxon>Kineosphaera</taxon>
    </lineage>
</organism>
<dbReference type="SUPFAM" id="SSF52172">
    <property type="entry name" value="CheY-like"/>
    <property type="match status" value="1"/>
</dbReference>
<sequence length="158" mass="17180">MTAAEGAHEHTGESRSHQATHRVRVLVYSDDRTTREAVRMAVGRRPSRDVEVESWLECATADAVMLAAQSGDHDILVLDGEATPYGGLGLCRELKHSIYQCPPVIVLTARPQDAWLASWSYADHAVPQPLDPMAMADAIARVARRREAIGAGSDNSAH</sequence>
<keyword evidence="5" id="KW-1185">Reference proteome</keyword>
<evidence type="ECO:0000313" key="5">
    <source>
        <dbReference type="Proteomes" id="UP000008366"/>
    </source>
</evidence>
<dbReference type="InterPro" id="IPR001789">
    <property type="entry name" value="Sig_transdc_resp-reg_receiver"/>
</dbReference>
<name>K6WXV8_9MICO</name>
<dbReference type="Gene3D" id="3.40.50.2300">
    <property type="match status" value="1"/>
</dbReference>
<feature type="region of interest" description="Disordered" evidence="2">
    <location>
        <begin position="1"/>
        <end position="20"/>
    </location>
</feature>
<dbReference type="STRING" id="1184609.KILIM_052_00250"/>
<dbReference type="EMBL" id="BAHD01000052">
    <property type="protein sequence ID" value="GAB96927.1"/>
    <property type="molecule type" value="Genomic_DNA"/>
</dbReference>